<name>A0ABQ5MUR9_9MICC</name>
<dbReference type="InterPro" id="IPR021401">
    <property type="entry name" value="DUF3040"/>
</dbReference>
<dbReference type="RefSeq" id="WP_264795833.1">
    <property type="nucleotide sequence ID" value="NZ_BRVS01000008.1"/>
</dbReference>
<gene>
    <name evidence="2" type="ORF">AHIS1636_21740</name>
</gene>
<keyword evidence="3" id="KW-1185">Reference proteome</keyword>
<feature type="transmembrane region" description="Helical" evidence="1">
    <location>
        <begin position="65"/>
        <end position="84"/>
    </location>
</feature>
<keyword evidence="1" id="KW-0472">Membrane</keyword>
<comment type="caution">
    <text evidence="2">The sequence shown here is derived from an EMBL/GenBank/DDBJ whole genome shotgun (WGS) entry which is preliminary data.</text>
</comment>
<evidence type="ECO:0000313" key="3">
    <source>
        <dbReference type="Proteomes" id="UP001209654"/>
    </source>
</evidence>
<reference evidence="2 3" key="1">
    <citation type="journal article" date="2023" name="Int. J. Syst. Evol. Microbiol.">
        <title>Arthrobacter mangrovi sp. nov., an actinobacterium isolated from the rhizosphere of a mangrove.</title>
        <authorList>
            <person name="Hamada M."/>
            <person name="Saitou S."/>
            <person name="Enomoto N."/>
            <person name="Nanri K."/>
            <person name="Hidaka K."/>
            <person name="Miura T."/>
            <person name="Tamura T."/>
        </authorList>
    </citation>
    <scope>NUCLEOTIDE SEQUENCE [LARGE SCALE GENOMIC DNA]</scope>
    <source>
        <strain evidence="2 3">NBRC 112813</strain>
    </source>
</reference>
<feature type="transmembrane region" description="Helical" evidence="1">
    <location>
        <begin position="40"/>
        <end position="59"/>
    </location>
</feature>
<dbReference type="EMBL" id="BRVS01000008">
    <property type="protein sequence ID" value="GLB67734.1"/>
    <property type="molecule type" value="Genomic_DNA"/>
</dbReference>
<evidence type="ECO:0008006" key="4">
    <source>
        <dbReference type="Google" id="ProtNLM"/>
    </source>
</evidence>
<keyword evidence="1" id="KW-0812">Transmembrane</keyword>
<evidence type="ECO:0000313" key="2">
    <source>
        <dbReference type="EMBL" id="GLB67734.1"/>
    </source>
</evidence>
<dbReference type="Pfam" id="PF11239">
    <property type="entry name" value="DUF3040"/>
    <property type="match status" value="1"/>
</dbReference>
<sequence length="94" mass="9969">MPLSDYEREQLRLLEQQLRTEAPELHEFLAAPAASHRNRLLAGWLLAFLGAVAILLGLYASLVPVASIGLLGIAVGLFLAHGTGTGPADVTPAR</sequence>
<keyword evidence="1" id="KW-1133">Transmembrane helix</keyword>
<proteinExistence type="predicted"/>
<accession>A0ABQ5MUR9</accession>
<dbReference type="Proteomes" id="UP001209654">
    <property type="component" value="Unassembled WGS sequence"/>
</dbReference>
<protein>
    <recommendedName>
        <fullName evidence="4">DUF3040 domain-containing protein</fullName>
    </recommendedName>
</protein>
<organism evidence="2 3">
    <name type="scientific">Arthrobacter mangrovi</name>
    <dbReference type="NCBI Taxonomy" id="2966350"/>
    <lineage>
        <taxon>Bacteria</taxon>
        <taxon>Bacillati</taxon>
        <taxon>Actinomycetota</taxon>
        <taxon>Actinomycetes</taxon>
        <taxon>Micrococcales</taxon>
        <taxon>Micrococcaceae</taxon>
        <taxon>Arthrobacter</taxon>
    </lineage>
</organism>
<evidence type="ECO:0000256" key="1">
    <source>
        <dbReference type="SAM" id="Phobius"/>
    </source>
</evidence>